<reference evidence="10" key="1">
    <citation type="submission" date="2022-11" db="UniProtKB">
        <authorList>
            <consortium name="EnsemblMetazoa"/>
        </authorList>
    </citation>
    <scope>IDENTIFICATION</scope>
</reference>
<comment type="function">
    <text evidence="2 8">Hydrolase that can remove 'Lys-48'-linked conjugated ubiquitin from proteins.</text>
</comment>
<dbReference type="RefSeq" id="XP_020903408.1">
    <property type="nucleotide sequence ID" value="XM_021047749.2"/>
</dbReference>
<evidence type="ECO:0000256" key="2">
    <source>
        <dbReference type="ARBA" id="ARBA00002107"/>
    </source>
</evidence>
<dbReference type="EnsemblMetazoa" id="XM_021047749.2">
    <property type="protein sequence ID" value="XP_020903408.1"/>
    <property type="gene ID" value="LOC110241836"/>
</dbReference>
<keyword evidence="11" id="KW-1185">Reference proteome</keyword>
<dbReference type="SUPFAM" id="SSF47473">
    <property type="entry name" value="EF-hand"/>
    <property type="match status" value="1"/>
</dbReference>
<keyword evidence="4 8" id="KW-0645">Protease</keyword>
<evidence type="ECO:0000259" key="9">
    <source>
        <dbReference type="PROSITE" id="PS50222"/>
    </source>
</evidence>
<evidence type="ECO:0000256" key="4">
    <source>
        <dbReference type="ARBA" id="ARBA00022670"/>
    </source>
</evidence>
<dbReference type="GO" id="GO:0005509">
    <property type="term" value="F:calcium ion binding"/>
    <property type="evidence" value="ECO:0007669"/>
    <property type="project" value="InterPro"/>
</dbReference>
<dbReference type="Gene3D" id="1.10.238.10">
    <property type="entry name" value="EF-hand"/>
    <property type="match status" value="1"/>
</dbReference>
<dbReference type="KEGG" id="epa:110241836"/>
<comment type="similarity">
    <text evidence="3 8">Belongs to the MINDY deubiquitinase family. FAM188 subfamily.</text>
</comment>
<protein>
    <recommendedName>
        <fullName evidence="8">Ubiquitin carboxyl-terminal hydrolase MINDY</fullName>
        <ecNumber evidence="8">3.4.19.12</ecNumber>
    </recommendedName>
</protein>
<keyword evidence="7 8" id="KW-0788">Thiol protease</keyword>
<dbReference type="GeneID" id="110241836"/>
<feature type="domain" description="EF-hand" evidence="9">
    <location>
        <begin position="266"/>
        <end position="301"/>
    </location>
</feature>
<evidence type="ECO:0000256" key="7">
    <source>
        <dbReference type="ARBA" id="ARBA00022807"/>
    </source>
</evidence>
<evidence type="ECO:0000256" key="5">
    <source>
        <dbReference type="ARBA" id="ARBA00022786"/>
    </source>
</evidence>
<dbReference type="OMA" id="VLQTKWP"/>
<dbReference type="AlphaFoldDB" id="A0A913XEY2"/>
<dbReference type="Pfam" id="PF13898">
    <property type="entry name" value="MINDY-3_4_CD"/>
    <property type="match status" value="2"/>
</dbReference>
<evidence type="ECO:0000256" key="3">
    <source>
        <dbReference type="ARBA" id="ARBA00011074"/>
    </source>
</evidence>
<dbReference type="GO" id="GO:0006508">
    <property type="term" value="P:proteolysis"/>
    <property type="evidence" value="ECO:0007669"/>
    <property type="project" value="UniProtKB-KW"/>
</dbReference>
<evidence type="ECO:0000313" key="11">
    <source>
        <dbReference type="Proteomes" id="UP000887567"/>
    </source>
</evidence>
<dbReference type="GO" id="GO:1990380">
    <property type="term" value="F:K48-linked deubiquitinase activity"/>
    <property type="evidence" value="ECO:0007669"/>
    <property type="project" value="UniProtKB-UniRule"/>
</dbReference>
<proteinExistence type="inferred from homology"/>
<evidence type="ECO:0000313" key="10">
    <source>
        <dbReference type="EnsemblMetazoa" id="XP_020903408.1"/>
    </source>
</evidence>
<evidence type="ECO:0000256" key="6">
    <source>
        <dbReference type="ARBA" id="ARBA00022801"/>
    </source>
</evidence>
<accession>A0A913XEY2</accession>
<dbReference type="GO" id="GO:0004843">
    <property type="term" value="F:cysteine-type deubiquitinase activity"/>
    <property type="evidence" value="ECO:0007669"/>
    <property type="project" value="UniProtKB-UniRule"/>
</dbReference>
<dbReference type="InterPro" id="IPR039785">
    <property type="entry name" value="MINY3/4"/>
</dbReference>
<keyword evidence="5 8" id="KW-0833">Ubl conjugation pathway</keyword>
<organism evidence="10 11">
    <name type="scientific">Exaiptasia diaphana</name>
    <name type="common">Tropical sea anemone</name>
    <name type="synonym">Aiptasia pulchella</name>
    <dbReference type="NCBI Taxonomy" id="2652724"/>
    <lineage>
        <taxon>Eukaryota</taxon>
        <taxon>Metazoa</taxon>
        <taxon>Cnidaria</taxon>
        <taxon>Anthozoa</taxon>
        <taxon>Hexacorallia</taxon>
        <taxon>Actiniaria</taxon>
        <taxon>Aiptasiidae</taxon>
        <taxon>Exaiptasia</taxon>
    </lineage>
</organism>
<dbReference type="PANTHER" id="PTHR12473:SF17">
    <property type="entry name" value="UBIQUITIN CARBOXYL-TERMINAL HYDROLASE MINDY-3"/>
    <property type="match status" value="1"/>
</dbReference>
<dbReference type="EC" id="3.4.19.12" evidence="8"/>
<dbReference type="OrthoDB" id="9981542at2759"/>
<comment type="catalytic activity">
    <reaction evidence="1 8">
        <text>Thiol-dependent hydrolysis of ester, thioester, amide, peptide and isopeptide bonds formed by the C-terminal Gly of ubiquitin (a 76-residue protein attached to proteins as an intracellular targeting signal).</text>
        <dbReference type="EC" id="3.4.19.12"/>
    </reaction>
</comment>
<dbReference type="SMART" id="SM01174">
    <property type="entry name" value="DUF4205"/>
    <property type="match status" value="1"/>
</dbReference>
<evidence type="ECO:0000256" key="8">
    <source>
        <dbReference type="RuleBase" id="RU367088"/>
    </source>
</evidence>
<dbReference type="InterPro" id="IPR002048">
    <property type="entry name" value="EF_hand_dom"/>
</dbReference>
<sequence>MADGESKESTSKTNPFEELSFLVWGPNIKEEVFKRWTQGFVFSSDEPSALIQEQGGPCAVIASVQAYILKNVLFCDGMIPPSTSNWRQITEPTEYHKVVCNQELHLQTSREIHSLLSHVECKTVSEARSLIEKNFHIFEGLFGVLLFLYSMILTRGIELIKSEMSDPGEPLVDENFGYGSQTLINLLMTGKAVSNVWNLSKAVGGLELKGIPKQSEIGFLTILEAHRYCEVGSFLKCPIYPIWLLGSETHITVLFCVDQSLTGIESPKEEAERVFKSFDEQENGFIKSDKLLEVMEKLGFETDPEYVKFMKTRLDPDSIDVILLPHFMDEFFPGESNQSQWTNPFAVYHYNGLGIKSSTSPSKKVMFIEGMASIEPTDTSYIAEEEIVTCLRTKWSGITVAWQSRFPPSLN</sequence>
<dbReference type="InterPro" id="IPR011992">
    <property type="entry name" value="EF-hand-dom_pair"/>
</dbReference>
<dbReference type="PANTHER" id="PTHR12473">
    <property type="entry name" value="UBIQUITIN CARBOXYL-TERMINAL HYDROLASE MINDY-4-RELATED"/>
    <property type="match status" value="1"/>
</dbReference>
<dbReference type="PROSITE" id="PS50222">
    <property type="entry name" value="EF_HAND_2"/>
    <property type="match status" value="1"/>
</dbReference>
<name>A0A913XEY2_EXADI</name>
<dbReference type="Proteomes" id="UP000887567">
    <property type="component" value="Unplaced"/>
</dbReference>
<keyword evidence="6 8" id="KW-0378">Hydrolase</keyword>
<dbReference type="GO" id="GO:0071108">
    <property type="term" value="P:protein K48-linked deubiquitination"/>
    <property type="evidence" value="ECO:0007669"/>
    <property type="project" value="InterPro"/>
</dbReference>
<evidence type="ECO:0000256" key="1">
    <source>
        <dbReference type="ARBA" id="ARBA00000707"/>
    </source>
</evidence>
<dbReference type="InterPro" id="IPR025257">
    <property type="entry name" value="MINDY-3/4_CD"/>
</dbReference>